<evidence type="ECO:0000256" key="1">
    <source>
        <dbReference type="ARBA" id="ARBA00006817"/>
    </source>
</evidence>
<feature type="domain" description="Activator of Hsp90 ATPase homologue 1/2-like C-terminal" evidence="2">
    <location>
        <begin position="12"/>
        <end position="138"/>
    </location>
</feature>
<protein>
    <submittedName>
        <fullName evidence="3">SRPBCC domain-containing protein</fullName>
    </submittedName>
</protein>
<gene>
    <name evidence="3" type="ORF">RDV89_07240</name>
</gene>
<name>A0ABU3PUH3_9ACTN</name>
<dbReference type="CDD" id="cd07814">
    <property type="entry name" value="SRPBCC_CalC_Aha1-like"/>
    <property type="match status" value="1"/>
</dbReference>
<evidence type="ECO:0000313" key="4">
    <source>
        <dbReference type="Proteomes" id="UP001268542"/>
    </source>
</evidence>
<dbReference type="InterPro" id="IPR023393">
    <property type="entry name" value="START-like_dom_sf"/>
</dbReference>
<reference evidence="3 4" key="1">
    <citation type="submission" date="2023-08" db="EMBL/GenBank/DDBJ databases">
        <title>Nocardioides seae sp. nov., a bacterium isolated from a soil.</title>
        <authorList>
            <person name="Wang X."/>
        </authorList>
    </citation>
    <scope>NUCLEOTIDE SEQUENCE [LARGE SCALE GENOMIC DNA]</scope>
    <source>
        <strain evidence="3 4">YZH12</strain>
    </source>
</reference>
<dbReference type="Pfam" id="PF08327">
    <property type="entry name" value="AHSA1"/>
    <property type="match status" value="1"/>
</dbReference>
<evidence type="ECO:0000259" key="2">
    <source>
        <dbReference type="Pfam" id="PF08327"/>
    </source>
</evidence>
<proteinExistence type="inferred from homology"/>
<accession>A0ABU3PUH3</accession>
<dbReference type="InterPro" id="IPR013538">
    <property type="entry name" value="ASHA1/2-like_C"/>
</dbReference>
<dbReference type="EMBL" id="JAVYII010000003">
    <property type="protein sequence ID" value="MDT9592856.1"/>
    <property type="molecule type" value="Genomic_DNA"/>
</dbReference>
<keyword evidence="4" id="KW-1185">Reference proteome</keyword>
<dbReference type="Gene3D" id="3.30.530.20">
    <property type="match status" value="1"/>
</dbReference>
<comment type="caution">
    <text evidence="3">The sequence shown here is derived from an EMBL/GenBank/DDBJ whole genome shotgun (WGS) entry which is preliminary data.</text>
</comment>
<dbReference type="SUPFAM" id="SSF55961">
    <property type="entry name" value="Bet v1-like"/>
    <property type="match status" value="1"/>
</dbReference>
<evidence type="ECO:0000313" key="3">
    <source>
        <dbReference type="EMBL" id="MDT9592856.1"/>
    </source>
</evidence>
<comment type="similarity">
    <text evidence="1">Belongs to the AHA1 family.</text>
</comment>
<sequence>MTTVELQRDLPADPERVWRALTDPAELAAWYWPERMAPAVECDPVVGGAWRIASAPDGTAVGGRFLAVARPLSLSWTWRWDGEEHESVVAVTLAPTAPELDTPDGTRLHLLHDGLRPEDVGSHREGWVSCLDRLPAHLGADGSERA</sequence>
<dbReference type="RefSeq" id="WP_315732289.1">
    <property type="nucleotide sequence ID" value="NZ_JAVYII010000003.1"/>
</dbReference>
<organism evidence="3 4">
    <name type="scientific">Nocardioides imazamoxiresistens</name>
    <dbReference type="NCBI Taxonomy" id="3231893"/>
    <lineage>
        <taxon>Bacteria</taxon>
        <taxon>Bacillati</taxon>
        <taxon>Actinomycetota</taxon>
        <taxon>Actinomycetes</taxon>
        <taxon>Propionibacteriales</taxon>
        <taxon>Nocardioidaceae</taxon>
        <taxon>Nocardioides</taxon>
    </lineage>
</organism>
<dbReference type="Proteomes" id="UP001268542">
    <property type="component" value="Unassembled WGS sequence"/>
</dbReference>